<comment type="caution">
    <text evidence="2">The sequence shown here is derived from an EMBL/GenBank/DDBJ whole genome shotgun (WGS) entry which is preliminary data.</text>
</comment>
<organism evidence="2 3">
    <name type="scientific">Streptomyces camponoticapitis</name>
    <dbReference type="NCBI Taxonomy" id="1616125"/>
    <lineage>
        <taxon>Bacteria</taxon>
        <taxon>Bacillati</taxon>
        <taxon>Actinomycetota</taxon>
        <taxon>Actinomycetes</taxon>
        <taxon>Kitasatosporales</taxon>
        <taxon>Streptomycetaceae</taxon>
        <taxon>Streptomyces</taxon>
    </lineage>
</organism>
<reference evidence="3" key="1">
    <citation type="journal article" date="2019" name="Int. J. Syst. Evol. Microbiol.">
        <title>The Global Catalogue of Microorganisms (GCM) 10K type strain sequencing project: providing services to taxonomists for standard genome sequencing and annotation.</title>
        <authorList>
            <consortium name="The Broad Institute Genomics Platform"/>
            <consortium name="The Broad Institute Genome Sequencing Center for Infectious Disease"/>
            <person name="Wu L."/>
            <person name="Ma J."/>
        </authorList>
    </citation>
    <scope>NUCLEOTIDE SEQUENCE [LARGE SCALE GENOMIC DNA]</scope>
    <source>
        <strain evidence="3">CGMCC 4.7275</strain>
    </source>
</reference>
<feature type="compositionally biased region" description="Low complexity" evidence="1">
    <location>
        <begin position="189"/>
        <end position="199"/>
    </location>
</feature>
<dbReference type="Proteomes" id="UP000660265">
    <property type="component" value="Unassembled WGS sequence"/>
</dbReference>
<dbReference type="EMBL" id="BMMV01000025">
    <property type="protein sequence ID" value="GGK20609.1"/>
    <property type="molecule type" value="Genomic_DNA"/>
</dbReference>
<name>A0ABQ2EU02_9ACTN</name>
<gene>
    <name evidence="2" type="ORF">GCM10011583_60660</name>
</gene>
<keyword evidence="3" id="KW-1185">Reference proteome</keyword>
<feature type="region of interest" description="Disordered" evidence="1">
    <location>
        <begin position="353"/>
        <end position="391"/>
    </location>
</feature>
<accession>A0ABQ2EU02</accession>
<dbReference type="RefSeq" id="WP_189110770.1">
    <property type="nucleotide sequence ID" value="NZ_BMMV01000025.1"/>
</dbReference>
<feature type="region of interest" description="Disordered" evidence="1">
    <location>
        <begin position="423"/>
        <end position="454"/>
    </location>
</feature>
<feature type="region of interest" description="Disordered" evidence="1">
    <location>
        <begin position="179"/>
        <end position="199"/>
    </location>
</feature>
<protein>
    <submittedName>
        <fullName evidence="2">Uncharacterized protein</fullName>
    </submittedName>
</protein>
<evidence type="ECO:0000313" key="2">
    <source>
        <dbReference type="EMBL" id="GGK20609.1"/>
    </source>
</evidence>
<evidence type="ECO:0000256" key="1">
    <source>
        <dbReference type="SAM" id="MobiDB-lite"/>
    </source>
</evidence>
<sequence length="454" mass="50263">MIAAERLAAAPVVSRPHLSAEQQAEKFPPRPVPAHWSAAGMDRDGVLRTWGEATPRQEDSRNHDFRRRGLMLMLDWLQEQPGRTWHQRWHASGADAAGERWADGPACRLERHAKFSRTRLETMTSSLVVMVGADVIRPLLGWLLTGGRKRKLARKMIRSRDADGFARLDNFCQADPGISDMARPPPCSAPQSSSPPRAGRWPTSWWGTYWTLWQSRQLRGSRRSGSATFRALRETGVFGAGVPTLREIQSIGQRPVEELVDRYPIACRPIRDLLVEYLKERQPALDYGTLRGHTYQLTKCFWQDLELHHPGIDSLRLAADVAATWRRPHPRADAPPAAQEYDARVHRMGLVARDSPEASTPTRRPAGSPTPPVATNRVGKPGPGPVLADSPSIFPARNDIGALLPNTTLAFTTPTVTKANVMLAPPNSPTVSVSAGKPLAPMGDEWEKDLAHEG</sequence>
<feature type="region of interest" description="Disordered" evidence="1">
    <location>
        <begin position="1"/>
        <end position="38"/>
    </location>
</feature>
<proteinExistence type="predicted"/>
<evidence type="ECO:0000313" key="3">
    <source>
        <dbReference type="Proteomes" id="UP000660265"/>
    </source>
</evidence>